<dbReference type="RefSeq" id="WP_153349100.1">
    <property type="nucleotide sequence ID" value="NZ_WEGI01000025.1"/>
</dbReference>
<evidence type="ECO:0000313" key="9">
    <source>
        <dbReference type="EMBL" id="MQY31885.1"/>
    </source>
</evidence>
<evidence type="ECO:0000256" key="6">
    <source>
        <dbReference type="RuleBase" id="RU361157"/>
    </source>
</evidence>
<dbReference type="GO" id="GO:1900753">
    <property type="term" value="P:doxorubicin transport"/>
    <property type="evidence" value="ECO:0007669"/>
    <property type="project" value="InterPro"/>
</dbReference>
<dbReference type="InterPro" id="IPR004377">
    <property type="entry name" value="ABC_transpt_DrrB/DrrC"/>
</dbReference>
<dbReference type="InterPro" id="IPR052902">
    <property type="entry name" value="ABC-2_transporter"/>
</dbReference>
<dbReference type="GO" id="GO:0046677">
    <property type="term" value="P:response to antibiotic"/>
    <property type="evidence" value="ECO:0007669"/>
    <property type="project" value="UniProtKB-KW"/>
</dbReference>
<comment type="caution">
    <text evidence="9">The sequence shown here is derived from an EMBL/GenBank/DDBJ whole genome shotgun (WGS) entry which is preliminary data.</text>
</comment>
<comment type="similarity">
    <text evidence="6">Belongs to the ABC-2 integral membrane protein family.</text>
</comment>
<evidence type="ECO:0000259" key="8">
    <source>
        <dbReference type="PROSITE" id="PS51012"/>
    </source>
</evidence>
<dbReference type="NCBIfam" id="TIGR00025">
    <property type="entry name" value="Mtu_efflux"/>
    <property type="match status" value="1"/>
</dbReference>
<keyword evidence="5" id="KW-0046">Antibiotic resistance</keyword>
<evidence type="ECO:0000256" key="1">
    <source>
        <dbReference type="ARBA" id="ARBA00004141"/>
    </source>
</evidence>
<protein>
    <recommendedName>
        <fullName evidence="6">Transport permease protein</fullName>
    </recommendedName>
</protein>
<feature type="transmembrane region" description="Helical" evidence="6">
    <location>
        <begin position="204"/>
        <end position="225"/>
    </location>
</feature>
<feature type="domain" description="ABC transmembrane type-2" evidence="8">
    <location>
        <begin position="56"/>
        <end position="283"/>
    </location>
</feature>
<keyword evidence="2 6" id="KW-0812">Transmembrane</keyword>
<evidence type="ECO:0000256" key="7">
    <source>
        <dbReference type="SAM" id="MobiDB-lite"/>
    </source>
</evidence>
<feature type="transmembrane region" description="Helical" evidence="6">
    <location>
        <begin position="146"/>
        <end position="164"/>
    </location>
</feature>
<gene>
    <name evidence="9" type="primary">drrC_3</name>
    <name evidence="9" type="ORF">NRB56_74970</name>
</gene>
<dbReference type="GO" id="GO:0043215">
    <property type="term" value="P:daunorubicin transport"/>
    <property type="evidence" value="ECO:0007669"/>
    <property type="project" value="InterPro"/>
</dbReference>
<keyword evidence="4 6" id="KW-0472">Membrane</keyword>
<dbReference type="GO" id="GO:0140359">
    <property type="term" value="F:ABC-type transporter activity"/>
    <property type="evidence" value="ECO:0007669"/>
    <property type="project" value="InterPro"/>
</dbReference>
<dbReference type="GO" id="GO:0043190">
    <property type="term" value="C:ATP-binding cassette (ABC) transporter complex"/>
    <property type="evidence" value="ECO:0007669"/>
    <property type="project" value="InterPro"/>
</dbReference>
<evidence type="ECO:0000256" key="2">
    <source>
        <dbReference type="ARBA" id="ARBA00022692"/>
    </source>
</evidence>
<dbReference type="PANTHER" id="PTHR43027">
    <property type="entry name" value="DOXORUBICIN RESISTANCE ABC TRANSPORTER PERMEASE PROTEIN DRRC-RELATED"/>
    <property type="match status" value="1"/>
</dbReference>
<feature type="transmembrane region" description="Helical" evidence="6">
    <location>
        <begin position="55"/>
        <end position="76"/>
    </location>
</feature>
<dbReference type="PIRSF" id="PIRSF006648">
    <property type="entry name" value="DrrB"/>
    <property type="match status" value="1"/>
</dbReference>
<feature type="compositionally biased region" description="Low complexity" evidence="7">
    <location>
        <begin position="7"/>
        <end position="23"/>
    </location>
</feature>
<evidence type="ECO:0000256" key="3">
    <source>
        <dbReference type="ARBA" id="ARBA00022989"/>
    </source>
</evidence>
<sequence length="286" mass="30318">MIPVDTRPAAAARPDPAAERAPMPIAPSRTETWSRLVPQTAIQTRRLLLRWRRDPVTMTQALLFPTLLLIILNSVLGGQISTFSGINALYGTVPMTTLVSVMSGSLAGAVTLGRERDAGLLARFWVLPVHRASGVLARICAEGVRILLCTAVLFGVGTLLGFRFRQGLPAALALVSVPLVYGLAFATAVTTAAVYTAKGTLVEAISLGSSMLMFFCTGFVPLTAYPEWVKPFVAHQPMSCAVDAMRGLSVGGPVREPLLATVVWSVGAMALFAVPAAVGYRRASRA</sequence>
<evidence type="ECO:0000256" key="4">
    <source>
        <dbReference type="ARBA" id="ARBA00023136"/>
    </source>
</evidence>
<reference evidence="9 10" key="1">
    <citation type="submission" date="2019-10" db="EMBL/GenBank/DDBJ databases">
        <title>Nocardia macrotermitis sp. nov. and Nocardia aurantia sp. nov., isolated from the gut of fungus growing-termite Macrotermes natalensis.</title>
        <authorList>
            <person name="Benndorf R."/>
            <person name="Schwitalla J."/>
            <person name="Martin K."/>
            <person name="De Beer W."/>
            <person name="Kaster A.-K."/>
            <person name="Vollmers J."/>
            <person name="Poulsen M."/>
            <person name="Beemelmanns C."/>
        </authorList>
    </citation>
    <scope>NUCLEOTIDE SEQUENCE [LARGE SCALE GENOMIC DNA]</scope>
    <source>
        <strain evidence="9 10">RB56</strain>
    </source>
</reference>
<feature type="transmembrane region" description="Helical" evidence="6">
    <location>
        <begin position="170"/>
        <end position="197"/>
    </location>
</feature>
<dbReference type="Pfam" id="PF01061">
    <property type="entry name" value="ABC2_membrane"/>
    <property type="match status" value="1"/>
</dbReference>
<dbReference type="AlphaFoldDB" id="A0A7K0E1K6"/>
<dbReference type="PROSITE" id="PS51012">
    <property type="entry name" value="ABC_TM2"/>
    <property type="match status" value="1"/>
</dbReference>
<keyword evidence="3 6" id="KW-1133">Transmembrane helix</keyword>
<feature type="transmembrane region" description="Helical" evidence="6">
    <location>
        <begin position="258"/>
        <end position="280"/>
    </location>
</feature>
<dbReference type="InterPro" id="IPR000412">
    <property type="entry name" value="ABC_2_transport"/>
</dbReference>
<dbReference type="Proteomes" id="UP000431401">
    <property type="component" value="Unassembled WGS sequence"/>
</dbReference>
<feature type="transmembrane region" description="Helical" evidence="6">
    <location>
        <begin position="88"/>
        <end position="113"/>
    </location>
</feature>
<dbReference type="InterPro" id="IPR047817">
    <property type="entry name" value="ABC2_TM_bact-type"/>
</dbReference>
<keyword evidence="6" id="KW-1003">Cell membrane</keyword>
<proteinExistence type="inferred from homology"/>
<feature type="region of interest" description="Disordered" evidence="7">
    <location>
        <begin position="1"/>
        <end position="25"/>
    </location>
</feature>
<dbReference type="EMBL" id="WEGI01000025">
    <property type="protein sequence ID" value="MQY31885.1"/>
    <property type="molecule type" value="Genomic_DNA"/>
</dbReference>
<dbReference type="PANTHER" id="PTHR43027:SF1">
    <property type="entry name" value="DOXORUBICIN RESISTANCE ABC TRANSPORTER PERMEASE PROTEIN DRRC-RELATED"/>
    <property type="match status" value="1"/>
</dbReference>
<accession>A0A7K0E1K6</accession>
<dbReference type="InterPro" id="IPR013525">
    <property type="entry name" value="ABC2_TM"/>
</dbReference>
<keyword evidence="10" id="KW-1185">Reference proteome</keyword>
<comment type="subcellular location">
    <subcellularLocation>
        <location evidence="6">Cell membrane</location>
        <topology evidence="6">Multi-pass membrane protein</topology>
    </subcellularLocation>
    <subcellularLocation>
        <location evidence="1">Membrane</location>
        <topology evidence="1">Multi-pass membrane protein</topology>
    </subcellularLocation>
</comment>
<dbReference type="OrthoDB" id="26267at2"/>
<organism evidence="9 10">
    <name type="scientific">Nocardia aurantia</name>
    <dbReference type="NCBI Taxonomy" id="2585199"/>
    <lineage>
        <taxon>Bacteria</taxon>
        <taxon>Bacillati</taxon>
        <taxon>Actinomycetota</taxon>
        <taxon>Actinomycetes</taxon>
        <taxon>Mycobacteriales</taxon>
        <taxon>Nocardiaceae</taxon>
        <taxon>Nocardia</taxon>
    </lineage>
</organism>
<name>A0A7K0E1K6_9NOCA</name>
<evidence type="ECO:0000256" key="5">
    <source>
        <dbReference type="ARBA" id="ARBA00023251"/>
    </source>
</evidence>
<evidence type="ECO:0000313" key="10">
    <source>
        <dbReference type="Proteomes" id="UP000431401"/>
    </source>
</evidence>
<keyword evidence="6" id="KW-0813">Transport</keyword>